<dbReference type="OMA" id="VYIVGNW"/>
<dbReference type="AlphaFoldDB" id="B8M419"/>
<keyword evidence="2" id="KW-1185">Reference proteome</keyword>
<dbReference type="PANTHER" id="PTHR42052">
    <property type="entry name" value="ABM DOMAIN-CONTAINING PROTEIN"/>
    <property type="match status" value="1"/>
</dbReference>
<evidence type="ECO:0000313" key="1">
    <source>
        <dbReference type="EMBL" id="EED20762.1"/>
    </source>
</evidence>
<dbReference type="VEuPathDB" id="FungiDB:TSTA_039590"/>
<organism evidence="1 2">
    <name type="scientific">Talaromyces stipitatus (strain ATCC 10500 / CBS 375.48 / QM 6759 / NRRL 1006)</name>
    <name type="common">Penicillium stipitatum</name>
    <dbReference type="NCBI Taxonomy" id="441959"/>
    <lineage>
        <taxon>Eukaryota</taxon>
        <taxon>Fungi</taxon>
        <taxon>Dikarya</taxon>
        <taxon>Ascomycota</taxon>
        <taxon>Pezizomycotina</taxon>
        <taxon>Eurotiomycetes</taxon>
        <taxon>Eurotiomycetidae</taxon>
        <taxon>Eurotiales</taxon>
        <taxon>Trichocomaceae</taxon>
        <taxon>Talaromyces</taxon>
        <taxon>Talaromyces sect. Talaromyces</taxon>
    </lineage>
</organism>
<dbReference type="HOGENOM" id="CLU_062848_1_0_1"/>
<name>B8M419_TALSN</name>
<dbReference type="InParanoid" id="B8M419"/>
<dbReference type="Gene3D" id="3.30.70.100">
    <property type="match status" value="2"/>
</dbReference>
<sequence>MPVTELALFHFKNNKSIDSPENEAVKAKLLSGIKDQASYASYPVYLLTQVEDPSYLYLVGGWESVETHMEKWIPSKTNQDIMLQLQDNLEVAWLQHLDVSPGTLSPDSVNLESECSGIPLAAPVIAISRYFINPLKRGDFQSTLATNKHHLLEFTKASSIGGGWRLDPEKTEDVETNMKDEFVLFSGWGAIENHLKFAETESFKEFGKIKGYLEGAEIKHARRPSNVAAV</sequence>
<accession>B8M419</accession>
<dbReference type="PANTHER" id="PTHR42052:SF1">
    <property type="entry name" value="ABM DOMAIN-CONTAINING PROTEIN"/>
    <property type="match status" value="1"/>
</dbReference>
<dbReference type="eggNOG" id="ENOG502SEJ8">
    <property type="taxonomic scope" value="Eukaryota"/>
</dbReference>
<dbReference type="RefSeq" id="XP_002481196.1">
    <property type="nucleotide sequence ID" value="XM_002481151.1"/>
</dbReference>
<dbReference type="GeneID" id="8109297"/>
<dbReference type="EMBL" id="EQ962654">
    <property type="protein sequence ID" value="EED20762.1"/>
    <property type="molecule type" value="Genomic_DNA"/>
</dbReference>
<evidence type="ECO:0008006" key="3">
    <source>
        <dbReference type="Google" id="ProtNLM"/>
    </source>
</evidence>
<proteinExistence type="predicted"/>
<gene>
    <name evidence="1" type="ORF">TSTA_039590</name>
</gene>
<evidence type="ECO:0000313" key="2">
    <source>
        <dbReference type="Proteomes" id="UP000001745"/>
    </source>
</evidence>
<dbReference type="OrthoDB" id="3542212at2759"/>
<reference evidence="2" key="1">
    <citation type="journal article" date="2015" name="Genome Announc.">
        <title>Genome sequence of the AIDS-associated pathogen Penicillium marneffei (ATCC18224) and its near taxonomic relative Talaromyces stipitatus (ATCC10500).</title>
        <authorList>
            <person name="Nierman W.C."/>
            <person name="Fedorova-Abrams N.D."/>
            <person name="Andrianopoulos A."/>
        </authorList>
    </citation>
    <scope>NUCLEOTIDE SEQUENCE [LARGE SCALE GENOMIC DNA]</scope>
    <source>
        <strain evidence="2">ATCC 10500 / CBS 375.48 / QM 6759 / NRRL 1006</strain>
    </source>
</reference>
<dbReference type="PhylomeDB" id="B8M419"/>
<protein>
    <recommendedName>
        <fullName evidence="3">ABM domain-containing protein</fullName>
    </recommendedName>
</protein>
<dbReference type="Proteomes" id="UP000001745">
    <property type="component" value="Unassembled WGS sequence"/>
</dbReference>